<dbReference type="AlphaFoldDB" id="A0A4Q2EKW3"/>
<gene>
    <name evidence="2" type="ORF">C1706_04695</name>
</gene>
<reference evidence="2 3" key="1">
    <citation type="submission" date="2018-01" db="EMBL/GenBank/DDBJ databases">
        <title>Lactibacter flavus gen. nov., sp. nov., a novel bacterium of the family Propionibacteriaceae isolated from raw milk and dairy products.</title>
        <authorList>
            <person name="Wenning M."/>
            <person name="Breitenwieser F."/>
            <person name="Huptas C."/>
            <person name="von Neubeck M."/>
            <person name="Busse H.-J."/>
            <person name="Scherer S."/>
        </authorList>
    </citation>
    <scope>NUCLEOTIDE SEQUENCE [LARGE SCALE GENOMIC DNA]</scope>
    <source>
        <strain evidence="2 3">VG341</strain>
    </source>
</reference>
<feature type="transmembrane region" description="Helical" evidence="1">
    <location>
        <begin position="75"/>
        <end position="94"/>
    </location>
</feature>
<feature type="transmembrane region" description="Helical" evidence="1">
    <location>
        <begin position="115"/>
        <end position="132"/>
    </location>
</feature>
<keyword evidence="3" id="KW-1185">Reference proteome</keyword>
<evidence type="ECO:0000256" key="1">
    <source>
        <dbReference type="SAM" id="Phobius"/>
    </source>
</evidence>
<dbReference type="EMBL" id="PPCV01000002">
    <property type="protein sequence ID" value="RXW33144.1"/>
    <property type="molecule type" value="Genomic_DNA"/>
</dbReference>
<keyword evidence="1" id="KW-1133">Transmembrane helix</keyword>
<keyword evidence="1" id="KW-0812">Transmembrane</keyword>
<dbReference type="Proteomes" id="UP000290624">
    <property type="component" value="Unassembled WGS sequence"/>
</dbReference>
<evidence type="ECO:0000313" key="2">
    <source>
        <dbReference type="EMBL" id="RXW33144.1"/>
    </source>
</evidence>
<protein>
    <submittedName>
        <fullName evidence="2">Uncharacterized protein</fullName>
    </submittedName>
</protein>
<comment type="caution">
    <text evidence="2">The sequence shown here is derived from an EMBL/GenBank/DDBJ whole genome shotgun (WGS) entry which is preliminary data.</text>
</comment>
<organism evidence="2 3">
    <name type="scientific">Propioniciclava flava</name>
    <dbReference type="NCBI Taxonomy" id="2072026"/>
    <lineage>
        <taxon>Bacteria</taxon>
        <taxon>Bacillati</taxon>
        <taxon>Actinomycetota</taxon>
        <taxon>Actinomycetes</taxon>
        <taxon>Propionibacteriales</taxon>
        <taxon>Propionibacteriaceae</taxon>
        <taxon>Propioniciclava</taxon>
    </lineage>
</organism>
<proteinExistence type="predicted"/>
<keyword evidence="1" id="KW-0472">Membrane</keyword>
<sequence>MARPALPLAVATGVGTFAWYALPGAVASRPARAVAKTALAAGVTGVYALTRPRTEATNGPDRVDELLHEANAHPVQALAIATAGVGAGAAITALGERAMYRWGERRRAAGRRWPFGVPALLAAVVATVGVLADPPRA</sequence>
<evidence type="ECO:0000313" key="3">
    <source>
        <dbReference type="Proteomes" id="UP000290624"/>
    </source>
</evidence>
<accession>A0A4Q2EKW3</accession>
<name>A0A4Q2EKW3_9ACTN</name>